<protein>
    <recommendedName>
        <fullName evidence="1">Transcription factor zinc-finger domain-containing protein</fullName>
    </recommendedName>
</protein>
<dbReference type="OrthoDB" id="9814037at2"/>
<gene>
    <name evidence="2" type="ORF">Pmgp_03104</name>
</gene>
<comment type="caution">
    <text evidence="2">The sequence shown here is derived from an EMBL/GenBank/DDBJ whole genome shotgun (WGS) entry which is preliminary data.</text>
</comment>
<feature type="domain" description="Transcription factor zinc-finger" evidence="1">
    <location>
        <begin position="3"/>
        <end position="43"/>
    </location>
</feature>
<keyword evidence="3" id="KW-1185">Reference proteome</keyword>
<dbReference type="Pfam" id="PF13453">
    <property type="entry name" value="Zn_ribbon_TFIIB"/>
    <property type="match status" value="1"/>
</dbReference>
<sequence>MKQCPVCTTFLDEVTKSGILIDVCPKCKGVWLDRGELNQLLERARAEQAEYESYYERRHSDHDHHHYDKHHYGHGDHYKKKSLFRTLQDIFD</sequence>
<evidence type="ECO:0000313" key="2">
    <source>
        <dbReference type="EMBL" id="TEB09501.1"/>
    </source>
</evidence>
<reference evidence="2 3" key="1">
    <citation type="journal article" date="2018" name="Environ. Microbiol.">
        <title>Novel energy conservation strategies and behaviour of Pelotomaculum schinkii driving syntrophic propionate catabolism.</title>
        <authorList>
            <person name="Hidalgo-Ahumada C.A.P."/>
            <person name="Nobu M.K."/>
            <person name="Narihiro T."/>
            <person name="Tamaki H."/>
            <person name="Liu W.T."/>
            <person name="Kamagata Y."/>
            <person name="Stams A.J.M."/>
            <person name="Imachi H."/>
            <person name="Sousa D.Z."/>
        </authorList>
    </citation>
    <scope>NUCLEOTIDE SEQUENCE [LARGE SCALE GENOMIC DNA]</scope>
    <source>
        <strain evidence="2 3">MGP</strain>
    </source>
</reference>
<dbReference type="Proteomes" id="UP000297597">
    <property type="component" value="Unassembled WGS sequence"/>
</dbReference>
<evidence type="ECO:0000313" key="3">
    <source>
        <dbReference type="Proteomes" id="UP000297597"/>
    </source>
</evidence>
<dbReference type="AlphaFoldDB" id="A0A4Y7RL19"/>
<dbReference type="InterPro" id="IPR027392">
    <property type="entry name" value="TF_Znf"/>
</dbReference>
<accession>A0A4Y7RL19</accession>
<dbReference type="RefSeq" id="WP_134214968.1">
    <property type="nucleotide sequence ID" value="NZ_QFFZ01000046.1"/>
</dbReference>
<organism evidence="2 3">
    <name type="scientific">Pelotomaculum propionicicum</name>
    <dbReference type="NCBI Taxonomy" id="258475"/>
    <lineage>
        <taxon>Bacteria</taxon>
        <taxon>Bacillati</taxon>
        <taxon>Bacillota</taxon>
        <taxon>Clostridia</taxon>
        <taxon>Eubacteriales</taxon>
        <taxon>Desulfotomaculaceae</taxon>
        <taxon>Pelotomaculum</taxon>
    </lineage>
</organism>
<dbReference type="EMBL" id="QFFZ01000046">
    <property type="protein sequence ID" value="TEB09501.1"/>
    <property type="molecule type" value="Genomic_DNA"/>
</dbReference>
<evidence type="ECO:0000259" key="1">
    <source>
        <dbReference type="Pfam" id="PF13453"/>
    </source>
</evidence>
<proteinExistence type="predicted"/>
<name>A0A4Y7RL19_9FIRM</name>